<dbReference type="CDD" id="cd00118">
    <property type="entry name" value="LysM"/>
    <property type="match status" value="1"/>
</dbReference>
<name>A0A1W1C4F3_9ZZZZ</name>
<keyword evidence="3" id="KW-0326">Glycosidase</keyword>
<evidence type="ECO:0000313" key="3">
    <source>
        <dbReference type="EMBL" id="SFV60656.1"/>
    </source>
</evidence>
<feature type="domain" description="LysM" evidence="2">
    <location>
        <begin position="122"/>
        <end position="166"/>
    </location>
</feature>
<dbReference type="EMBL" id="FPHG01000044">
    <property type="protein sequence ID" value="SFV60656.1"/>
    <property type="molecule type" value="Genomic_DNA"/>
</dbReference>
<dbReference type="Pfam" id="PF01476">
    <property type="entry name" value="LysM"/>
    <property type="match status" value="1"/>
</dbReference>
<evidence type="ECO:0000259" key="2">
    <source>
        <dbReference type="PROSITE" id="PS51782"/>
    </source>
</evidence>
<feature type="coiled-coil region" evidence="1">
    <location>
        <begin position="177"/>
        <end position="212"/>
    </location>
</feature>
<sequence>MNKNIIIIPILISSLSQLSARSHKIVDCRFISPSTTECKPYSTKFLRTKEVVDYEKSTKLIISKTLPTPITKRKIKIVSVEDMIEEYVKVYDPIRFSTKYTNEELEVIARIHQKEARAKEYPLYKVKKGDSIYKIAKIYGITADDILEWNSIKNISLLKLNQQIIIPIDKNKFASLAKKYKQKLLKIKREIKRKQKLALQRKIEKKKRLEESRKLSLKTKLSLEKKKKEAKLYPKKSKRLHYGGKKGSYKRKLRVMATAYTSHRRETDKTPFLAAWNNKLRVGEKSIAVSRDLLRKYGIRNKQRVKISGLSGYYIVKDKMNRRYRKRIDIYMGLNRRKALRWGRKNVTIYW</sequence>
<dbReference type="PROSITE" id="PS51782">
    <property type="entry name" value="LYSM"/>
    <property type="match status" value="1"/>
</dbReference>
<dbReference type="AlphaFoldDB" id="A0A1W1C4F3"/>
<accession>A0A1W1C4F3</accession>
<dbReference type="InterPro" id="IPR036779">
    <property type="entry name" value="LysM_dom_sf"/>
</dbReference>
<evidence type="ECO:0000256" key="1">
    <source>
        <dbReference type="SAM" id="Coils"/>
    </source>
</evidence>
<proteinExistence type="predicted"/>
<dbReference type="Gene3D" id="3.10.350.10">
    <property type="entry name" value="LysM domain"/>
    <property type="match status" value="1"/>
</dbReference>
<protein>
    <submittedName>
        <fullName evidence="3">Membrane-bound lytic murein transglycosylase D</fullName>
        <ecNumber evidence="3">3.2.1.-</ecNumber>
    </submittedName>
</protein>
<reference evidence="3" key="1">
    <citation type="submission" date="2016-10" db="EMBL/GenBank/DDBJ databases">
        <authorList>
            <person name="de Groot N.N."/>
        </authorList>
    </citation>
    <scope>NUCLEOTIDE SEQUENCE</scope>
</reference>
<dbReference type="InterPro" id="IPR059180">
    <property type="entry name" value="3D_YorM"/>
</dbReference>
<dbReference type="SUPFAM" id="SSF54106">
    <property type="entry name" value="LysM domain"/>
    <property type="match status" value="1"/>
</dbReference>
<organism evidence="3">
    <name type="scientific">hydrothermal vent metagenome</name>
    <dbReference type="NCBI Taxonomy" id="652676"/>
    <lineage>
        <taxon>unclassified sequences</taxon>
        <taxon>metagenomes</taxon>
        <taxon>ecological metagenomes</taxon>
    </lineage>
</organism>
<dbReference type="EC" id="3.2.1.-" evidence="3"/>
<dbReference type="GO" id="GO:0016798">
    <property type="term" value="F:hydrolase activity, acting on glycosyl bonds"/>
    <property type="evidence" value="ECO:0007669"/>
    <property type="project" value="UniProtKB-KW"/>
</dbReference>
<keyword evidence="3" id="KW-0378">Hydrolase</keyword>
<keyword evidence="1" id="KW-0175">Coiled coil</keyword>
<dbReference type="InterPro" id="IPR018392">
    <property type="entry name" value="LysM"/>
</dbReference>
<gene>
    <name evidence="3" type="ORF">MNB_SV-9-932</name>
</gene>
<dbReference type="CDD" id="cd14667">
    <property type="entry name" value="3D_containing_proteins"/>
    <property type="match status" value="1"/>
</dbReference>
<dbReference type="SMART" id="SM00257">
    <property type="entry name" value="LysM"/>
    <property type="match status" value="1"/>
</dbReference>